<protein>
    <submittedName>
        <fullName evidence="2">Uncharacterized protein</fullName>
    </submittedName>
</protein>
<dbReference type="AlphaFoldDB" id="A0A4Z2FIH4"/>
<reference evidence="2 3" key="1">
    <citation type="submission" date="2019-03" db="EMBL/GenBank/DDBJ databases">
        <title>First draft genome of Liparis tanakae, snailfish: a comprehensive survey of snailfish specific genes.</title>
        <authorList>
            <person name="Kim W."/>
            <person name="Song I."/>
            <person name="Jeong J.-H."/>
            <person name="Kim D."/>
            <person name="Kim S."/>
            <person name="Ryu S."/>
            <person name="Song J.Y."/>
            <person name="Lee S.K."/>
        </authorList>
    </citation>
    <scope>NUCLEOTIDE SEQUENCE [LARGE SCALE GENOMIC DNA]</scope>
    <source>
        <tissue evidence="2">Muscle</tissue>
    </source>
</reference>
<evidence type="ECO:0000256" key="1">
    <source>
        <dbReference type="SAM" id="MobiDB-lite"/>
    </source>
</evidence>
<evidence type="ECO:0000313" key="3">
    <source>
        <dbReference type="Proteomes" id="UP000314294"/>
    </source>
</evidence>
<dbReference type="EMBL" id="SRLO01001219">
    <property type="protein sequence ID" value="TNN40092.1"/>
    <property type="molecule type" value="Genomic_DNA"/>
</dbReference>
<keyword evidence="3" id="KW-1185">Reference proteome</keyword>
<organism evidence="2 3">
    <name type="scientific">Liparis tanakae</name>
    <name type="common">Tanaka's snailfish</name>
    <dbReference type="NCBI Taxonomy" id="230148"/>
    <lineage>
        <taxon>Eukaryota</taxon>
        <taxon>Metazoa</taxon>
        <taxon>Chordata</taxon>
        <taxon>Craniata</taxon>
        <taxon>Vertebrata</taxon>
        <taxon>Euteleostomi</taxon>
        <taxon>Actinopterygii</taxon>
        <taxon>Neopterygii</taxon>
        <taxon>Teleostei</taxon>
        <taxon>Neoteleostei</taxon>
        <taxon>Acanthomorphata</taxon>
        <taxon>Eupercaria</taxon>
        <taxon>Perciformes</taxon>
        <taxon>Cottioidei</taxon>
        <taxon>Cottales</taxon>
        <taxon>Liparidae</taxon>
        <taxon>Liparis</taxon>
    </lineage>
</organism>
<proteinExistence type="predicted"/>
<name>A0A4Z2FIH4_9TELE</name>
<dbReference type="Proteomes" id="UP000314294">
    <property type="component" value="Unassembled WGS sequence"/>
</dbReference>
<evidence type="ECO:0000313" key="2">
    <source>
        <dbReference type="EMBL" id="TNN40092.1"/>
    </source>
</evidence>
<comment type="caution">
    <text evidence="2">The sequence shown here is derived from an EMBL/GenBank/DDBJ whole genome shotgun (WGS) entry which is preliminary data.</text>
</comment>
<sequence>MDSKGGLSPPVRRRGHHCYYSLTDTGQIPGSMCGTGRQQHGTQCTGPQFVGAVYSNVHRVMSGTEPGIVPGCLHISEAHPVSWLGGEQKCSTYQPEYPNRPHCPHTSTSKASLEIMRRSSSNILAP</sequence>
<gene>
    <name evidence="2" type="ORF">EYF80_049741</name>
</gene>
<feature type="region of interest" description="Disordered" evidence="1">
    <location>
        <begin position="94"/>
        <end position="126"/>
    </location>
</feature>
<accession>A0A4Z2FIH4</accession>